<sequence>MKNILTLSCIAFLFFSCLDKKKQEPSQTIVAPEAIVKDTMQKEEKEREMEPIAIDMDGSYFKATGTEPFWGLKIYNNKIELKTMEDTIQTPPTEPIKAQDSNIAMYRIQTEATLLDVIIAHKECSNAMSGEVFPYTVTVSYKNTGGDETKVYEGCGSYITDYRLHDIWVLEKMQGTTVSKEDFNGNDVPNMEVNINNNRFSGFSGCNRMNGSLFYEKDVLRFTQIASTRMACPNMEKESEFLSALQSSVNYKIENNRLYLSNDSEENLLIFKKID</sequence>
<dbReference type="PANTHER" id="PTHR35535">
    <property type="entry name" value="HEAT SHOCK PROTEIN HSLJ"/>
    <property type="match status" value="1"/>
</dbReference>
<dbReference type="Gene3D" id="2.40.128.270">
    <property type="match status" value="1"/>
</dbReference>
<proteinExistence type="predicted"/>
<dbReference type="PANTHER" id="PTHR35535:SF1">
    <property type="entry name" value="HEAT SHOCK PROTEIN HSLJ"/>
    <property type="match status" value="1"/>
</dbReference>
<name>A0AA48HBH1_9FLAO</name>
<feature type="domain" description="DUF306" evidence="1">
    <location>
        <begin position="166"/>
        <end position="272"/>
    </location>
</feature>
<dbReference type="Pfam" id="PF03724">
    <property type="entry name" value="META"/>
    <property type="match status" value="1"/>
</dbReference>
<dbReference type="InterPro" id="IPR038670">
    <property type="entry name" value="HslJ-like_sf"/>
</dbReference>
<dbReference type="InterPro" id="IPR005184">
    <property type="entry name" value="DUF306_Meta_HslJ"/>
</dbReference>
<dbReference type="EMBL" id="AP027268">
    <property type="protein sequence ID" value="BDW92185.1"/>
    <property type="molecule type" value="Genomic_DNA"/>
</dbReference>
<dbReference type="Proteomes" id="UP001330184">
    <property type="component" value="Chromosome"/>
</dbReference>
<keyword evidence="3" id="KW-1185">Reference proteome</keyword>
<gene>
    <name evidence="2" type="ORF">MACH07_10170</name>
</gene>
<protein>
    <recommendedName>
        <fullName evidence="1">DUF306 domain-containing protein</fullName>
    </recommendedName>
</protein>
<dbReference type="AlphaFoldDB" id="A0AA48HBH1"/>
<evidence type="ECO:0000259" key="1">
    <source>
        <dbReference type="Pfam" id="PF03724"/>
    </source>
</evidence>
<dbReference type="RefSeq" id="WP_252080829.1">
    <property type="nucleotide sequence ID" value="NZ_AP027268.1"/>
</dbReference>
<evidence type="ECO:0000313" key="3">
    <source>
        <dbReference type="Proteomes" id="UP001330184"/>
    </source>
</evidence>
<dbReference type="InterPro" id="IPR053147">
    <property type="entry name" value="Hsp_HslJ-like"/>
</dbReference>
<reference evidence="2 3" key="1">
    <citation type="submission" date="2023-01" db="EMBL/GenBank/DDBJ databases">
        <title>Complete genome sequence of Muricauda aquimarina strain IFOP_LL357.</title>
        <authorList>
            <person name="Gajardo G."/>
            <person name="Ueki S."/>
            <person name="Maruyama F."/>
        </authorList>
    </citation>
    <scope>NUCLEOTIDE SEQUENCE [LARGE SCALE GENOMIC DNA]</scope>
    <source>
        <strain evidence="2 3">IFOP_LL357</strain>
    </source>
</reference>
<dbReference type="PROSITE" id="PS51257">
    <property type="entry name" value="PROKAR_LIPOPROTEIN"/>
    <property type="match status" value="1"/>
</dbReference>
<accession>A0AA48HBH1</accession>
<evidence type="ECO:0000313" key="2">
    <source>
        <dbReference type="EMBL" id="BDW92185.1"/>
    </source>
</evidence>
<organism evidence="2 3">
    <name type="scientific">Flagellimonas marinaquae</name>
    <dbReference type="NCBI Taxonomy" id="254955"/>
    <lineage>
        <taxon>Bacteria</taxon>
        <taxon>Pseudomonadati</taxon>
        <taxon>Bacteroidota</taxon>
        <taxon>Flavobacteriia</taxon>
        <taxon>Flavobacteriales</taxon>
        <taxon>Flavobacteriaceae</taxon>
        <taxon>Flagellimonas</taxon>
    </lineage>
</organism>